<dbReference type="PANTHER" id="PTHR46387">
    <property type="entry name" value="POLYNUCLEOTIDYL TRANSFERASE, RIBONUCLEASE H-LIKE SUPERFAMILY PROTEIN"/>
    <property type="match status" value="1"/>
</dbReference>
<evidence type="ECO:0000313" key="3">
    <source>
        <dbReference type="Proteomes" id="UP000257109"/>
    </source>
</evidence>
<dbReference type="Gene3D" id="3.30.420.10">
    <property type="entry name" value="Ribonuclease H-like superfamily/Ribonuclease H"/>
    <property type="match status" value="1"/>
</dbReference>
<feature type="non-terminal residue" evidence="2">
    <location>
        <position position="1"/>
    </location>
</feature>
<evidence type="ECO:0000259" key="1">
    <source>
        <dbReference type="Pfam" id="PF13456"/>
    </source>
</evidence>
<dbReference type="EMBL" id="QJKJ01002562">
    <property type="protein sequence ID" value="RDY02310.1"/>
    <property type="molecule type" value="Genomic_DNA"/>
</dbReference>
<sequence>MATTREELYESRKKRIAKANGSNRWARVTGVIYQLREEWETRDPKLIPYHSHVTAMAEQFDEISFHYVPRDENQMANAIATLSSMLQAN</sequence>
<dbReference type="InterPro" id="IPR002156">
    <property type="entry name" value="RNaseH_domain"/>
</dbReference>
<evidence type="ECO:0000313" key="2">
    <source>
        <dbReference type="EMBL" id="RDY02310.1"/>
    </source>
</evidence>
<dbReference type="Proteomes" id="UP000257109">
    <property type="component" value="Unassembled WGS sequence"/>
</dbReference>
<keyword evidence="3" id="KW-1185">Reference proteome</keyword>
<accession>A0A371HHR9</accession>
<name>A0A371HHR9_MUCPR</name>
<dbReference type="OrthoDB" id="2016287at2759"/>
<protein>
    <recommendedName>
        <fullName evidence="1">RNase H type-1 domain-containing protein</fullName>
    </recommendedName>
</protein>
<organism evidence="2 3">
    <name type="scientific">Mucuna pruriens</name>
    <name type="common">Velvet bean</name>
    <name type="synonym">Dolichos pruriens</name>
    <dbReference type="NCBI Taxonomy" id="157652"/>
    <lineage>
        <taxon>Eukaryota</taxon>
        <taxon>Viridiplantae</taxon>
        <taxon>Streptophyta</taxon>
        <taxon>Embryophyta</taxon>
        <taxon>Tracheophyta</taxon>
        <taxon>Spermatophyta</taxon>
        <taxon>Magnoliopsida</taxon>
        <taxon>eudicotyledons</taxon>
        <taxon>Gunneridae</taxon>
        <taxon>Pentapetalae</taxon>
        <taxon>rosids</taxon>
        <taxon>fabids</taxon>
        <taxon>Fabales</taxon>
        <taxon>Fabaceae</taxon>
        <taxon>Papilionoideae</taxon>
        <taxon>50 kb inversion clade</taxon>
        <taxon>NPAAA clade</taxon>
        <taxon>indigoferoid/millettioid clade</taxon>
        <taxon>Phaseoleae</taxon>
        <taxon>Mucuna</taxon>
    </lineage>
</organism>
<dbReference type="PANTHER" id="PTHR46387:SF5">
    <property type="entry name" value="DNA POLYMERASE (REVERSE TRANSCRIPTASE), RIBONUCLEASE H, PUTATIVE-RELATED"/>
    <property type="match status" value="1"/>
</dbReference>
<dbReference type="AlphaFoldDB" id="A0A371HHR9"/>
<comment type="caution">
    <text evidence="2">The sequence shown here is derived from an EMBL/GenBank/DDBJ whole genome shotgun (WGS) entry which is preliminary data.</text>
</comment>
<reference evidence="2" key="1">
    <citation type="submission" date="2018-05" db="EMBL/GenBank/DDBJ databases">
        <title>Draft genome of Mucuna pruriens seed.</title>
        <authorList>
            <person name="Nnadi N.E."/>
            <person name="Vos R."/>
            <person name="Hasami M.H."/>
            <person name="Devisetty U.K."/>
            <person name="Aguiy J.C."/>
        </authorList>
    </citation>
    <scope>NUCLEOTIDE SEQUENCE [LARGE SCALE GENOMIC DNA]</scope>
    <source>
        <strain evidence="2">JCA_2017</strain>
    </source>
</reference>
<dbReference type="InterPro" id="IPR036397">
    <property type="entry name" value="RNaseH_sf"/>
</dbReference>
<gene>
    <name evidence="2" type="ORF">CR513_14250</name>
</gene>
<feature type="domain" description="RNase H type-1" evidence="1">
    <location>
        <begin position="31"/>
        <end position="81"/>
    </location>
</feature>
<dbReference type="Pfam" id="PF13456">
    <property type="entry name" value="RVT_3"/>
    <property type="match status" value="1"/>
</dbReference>
<dbReference type="GO" id="GO:0003676">
    <property type="term" value="F:nucleic acid binding"/>
    <property type="evidence" value="ECO:0007669"/>
    <property type="project" value="InterPro"/>
</dbReference>
<proteinExistence type="predicted"/>
<dbReference type="GO" id="GO:0004523">
    <property type="term" value="F:RNA-DNA hybrid ribonuclease activity"/>
    <property type="evidence" value="ECO:0007669"/>
    <property type="project" value="InterPro"/>
</dbReference>